<feature type="transmembrane region" description="Helical" evidence="19">
    <location>
        <begin position="2909"/>
        <end position="2930"/>
    </location>
</feature>
<dbReference type="PRINTS" id="PR00176">
    <property type="entry name" value="NANEUSMPORT"/>
</dbReference>
<evidence type="ECO:0000256" key="4">
    <source>
        <dbReference type="ARBA" id="ARBA00022448"/>
    </source>
</evidence>
<keyword evidence="14" id="KW-0915">Sodium</keyword>
<feature type="binding site" evidence="14">
    <location>
        <position position="2648"/>
    </location>
    <ligand>
        <name>Na(+)</name>
        <dbReference type="ChEBI" id="CHEBI:29101"/>
        <label>1</label>
    </ligand>
</feature>
<dbReference type="SUPFAM" id="SSF47576">
    <property type="entry name" value="Calponin-homology domain, CH-domain"/>
    <property type="match status" value="1"/>
</dbReference>
<evidence type="ECO:0000256" key="1">
    <source>
        <dbReference type="ARBA" id="ARBA00004141"/>
    </source>
</evidence>
<dbReference type="FunFam" id="1.20.58.60:FF:000049">
    <property type="entry name" value="Spectrin beta chain"/>
    <property type="match status" value="1"/>
</dbReference>
<dbReference type="GO" id="GO:0051693">
    <property type="term" value="P:actin filament capping"/>
    <property type="evidence" value="ECO:0007669"/>
    <property type="project" value="UniProtKB-KW"/>
</dbReference>
<evidence type="ECO:0000256" key="7">
    <source>
        <dbReference type="ARBA" id="ARBA00022692"/>
    </source>
</evidence>
<evidence type="ECO:0000256" key="15">
    <source>
        <dbReference type="PIRSR" id="PIRSR600175-2"/>
    </source>
</evidence>
<dbReference type="GO" id="GO:0005200">
    <property type="term" value="F:structural constituent of cytoskeleton"/>
    <property type="evidence" value="ECO:0007669"/>
    <property type="project" value="UniProtKB-ARBA"/>
</dbReference>
<evidence type="ECO:0000256" key="13">
    <source>
        <dbReference type="ARBA" id="ARBA00023212"/>
    </source>
</evidence>
<dbReference type="FunFam" id="1.20.58.60:FF:000229">
    <property type="entry name" value="Spectrin beta chain"/>
    <property type="match status" value="1"/>
</dbReference>
<dbReference type="PROSITE" id="PS00020">
    <property type="entry name" value="ACTININ_2"/>
    <property type="match status" value="1"/>
</dbReference>
<feature type="transmembrane region" description="Helical" evidence="19">
    <location>
        <begin position="2636"/>
        <end position="2657"/>
    </location>
</feature>
<feature type="transmembrane region" description="Helical" evidence="19">
    <location>
        <begin position="3139"/>
        <end position="3161"/>
    </location>
</feature>
<protein>
    <recommendedName>
        <fullName evidence="16">Transporter</fullName>
    </recommendedName>
</protein>
<dbReference type="SMART" id="SM00150">
    <property type="entry name" value="SPEC"/>
    <property type="match status" value="17"/>
</dbReference>
<dbReference type="FunFam" id="1.10.418.10:FF:000004">
    <property type="entry name" value="Spectrin beta chain"/>
    <property type="match status" value="1"/>
</dbReference>
<feature type="compositionally biased region" description="Basic and acidic residues" evidence="18">
    <location>
        <begin position="2174"/>
        <end position="2185"/>
    </location>
</feature>
<feature type="coiled-coil region" evidence="17">
    <location>
        <begin position="1365"/>
        <end position="1424"/>
    </location>
</feature>
<dbReference type="SUPFAM" id="SSF46966">
    <property type="entry name" value="Spectrin repeat"/>
    <property type="match status" value="15"/>
</dbReference>
<feature type="domain" description="Calponin-homology (CH)" evidence="21">
    <location>
        <begin position="218"/>
        <end position="323"/>
    </location>
</feature>
<keyword evidence="7 16" id="KW-0812">Transmembrane</keyword>
<dbReference type="Gene3D" id="2.30.29.30">
    <property type="entry name" value="Pleckstrin-homology domain (PH domain)/Phosphotyrosine-binding domain (PTB)"/>
    <property type="match status" value="1"/>
</dbReference>
<feature type="non-terminal residue" evidence="22">
    <location>
        <position position="1"/>
    </location>
</feature>
<dbReference type="FunFam" id="1.10.418.10:FF:000001">
    <property type="entry name" value="Actinin alpha 1"/>
    <property type="match status" value="1"/>
</dbReference>
<feature type="coiled-coil region" evidence="17">
    <location>
        <begin position="1609"/>
        <end position="1643"/>
    </location>
</feature>
<evidence type="ECO:0000256" key="6">
    <source>
        <dbReference type="ARBA" id="ARBA00022490"/>
    </source>
</evidence>
<dbReference type="GO" id="GO:0016020">
    <property type="term" value="C:membrane"/>
    <property type="evidence" value="ECO:0007669"/>
    <property type="project" value="UniProtKB-SubCell"/>
</dbReference>
<dbReference type="FunFam" id="1.20.58.60:FF:000106">
    <property type="entry name" value="Spectrin beta chain"/>
    <property type="match status" value="1"/>
</dbReference>
<keyword evidence="11 19" id="KW-0472">Membrane</keyword>
<dbReference type="PROSITE" id="PS00754">
    <property type="entry name" value="NA_NEUROTRAN_SYMP_2"/>
    <property type="match status" value="1"/>
</dbReference>
<evidence type="ECO:0000256" key="2">
    <source>
        <dbReference type="ARBA" id="ARBA00004245"/>
    </source>
</evidence>
<evidence type="ECO:0000313" key="23">
    <source>
        <dbReference type="Proteomes" id="UP000054826"/>
    </source>
</evidence>
<dbReference type="PROSITE" id="PS00610">
    <property type="entry name" value="NA_NEUROTRAN_SYMP_1"/>
    <property type="match status" value="1"/>
</dbReference>
<evidence type="ECO:0000259" key="20">
    <source>
        <dbReference type="PROSITE" id="PS50003"/>
    </source>
</evidence>
<dbReference type="CDD" id="cd21246">
    <property type="entry name" value="CH_SPTB-like_rpt1"/>
    <property type="match status" value="1"/>
</dbReference>
<dbReference type="InterPro" id="IPR000175">
    <property type="entry name" value="Na/ntran_symport"/>
</dbReference>
<feature type="transmembrane region" description="Helical" evidence="19">
    <location>
        <begin position="2669"/>
        <end position="2688"/>
    </location>
</feature>
<dbReference type="CDD" id="cd10571">
    <property type="entry name" value="PH_beta_spectrin"/>
    <property type="match status" value="1"/>
</dbReference>
<dbReference type="PANTHER" id="PTHR11915">
    <property type="entry name" value="SPECTRIN/FILAMIN RELATED CYTOSKELETAL PROTEIN"/>
    <property type="match status" value="1"/>
</dbReference>
<evidence type="ECO:0000256" key="8">
    <source>
        <dbReference type="ARBA" id="ARBA00022737"/>
    </source>
</evidence>
<dbReference type="Pfam" id="PF00307">
    <property type="entry name" value="CH"/>
    <property type="match status" value="2"/>
</dbReference>
<feature type="binding site" evidence="14">
    <location>
        <position position="2948"/>
    </location>
    <ligand>
        <name>Na(+)</name>
        <dbReference type="ChEBI" id="CHEBI:29101"/>
        <label>1</label>
    </ligand>
</feature>
<feature type="transmembrane region" description="Helical" evidence="19">
    <location>
        <begin position="2860"/>
        <end position="2881"/>
    </location>
</feature>
<dbReference type="GO" id="GO:0005737">
    <property type="term" value="C:cytoplasm"/>
    <property type="evidence" value="ECO:0007669"/>
    <property type="project" value="UniProtKB-ARBA"/>
</dbReference>
<feature type="binding site" evidence="14">
    <location>
        <position position="2650"/>
    </location>
    <ligand>
        <name>Na(+)</name>
        <dbReference type="ChEBI" id="CHEBI:29101"/>
        <label>1</label>
    </ligand>
</feature>
<keyword evidence="15" id="KW-1015">Disulfide bond</keyword>
<feature type="transmembrane region" description="Helical" evidence="19">
    <location>
        <begin position="3093"/>
        <end position="3110"/>
    </location>
</feature>
<evidence type="ECO:0000256" key="17">
    <source>
        <dbReference type="SAM" id="Coils"/>
    </source>
</evidence>
<evidence type="ECO:0000256" key="19">
    <source>
        <dbReference type="SAM" id="Phobius"/>
    </source>
</evidence>
<dbReference type="PROSITE" id="PS50267">
    <property type="entry name" value="NA_NEUROTRAN_SYMP_3"/>
    <property type="match status" value="1"/>
</dbReference>
<dbReference type="Gene3D" id="1.20.58.60">
    <property type="match status" value="11"/>
</dbReference>
<dbReference type="GO" id="GO:0046872">
    <property type="term" value="F:metal ion binding"/>
    <property type="evidence" value="ECO:0007669"/>
    <property type="project" value="UniProtKB-KW"/>
</dbReference>
<dbReference type="Pfam" id="PF00435">
    <property type="entry name" value="Spectrin"/>
    <property type="match status" value="17"/>
</dbReference>
<keyword evidence="14" id="KW-0479">Metal-binding</keyword>
<keyword evidence="13" id="KW-0206">Cytoskeleton</keyword>
<keyword evidence="4 16" id="KW-0813">Transport</keyword>
<feature type="transmembrane region" description="Helical" evidence="19">
    <location>
        <begin position="3052"/>
        <end position="3073"/>
    </location>
</feature>
<evidence type="ECO:0000256" key="14">
    <source>
        <dbReference type="PIRSR" id="PIRSR600175-1"/>
    </source>
</evidence>
<reference evidence="22 23" key="1">
    <citation type="submission" date="2015-01" db="EMBL/GenBank/DDBJ databases">
        <title>Evolution of Trichinella species and genotypes.</title>
        <authorList>
            <person name="Korhonen P.K."/>
            <person name="Edoardo P."/>
            <person name="Giuseppe L.R."/>
            <person name="Gasser R.B."/>
        </authorList>
    </citation>
    <scope>NUCLEOTIDE SEQUENCE [LARGE SCALE GENOMIC DNA]</scope>
    <source>
        <strain evidence="22">ISS176</strain>
    </source>
</reference>
<dbReference type="FunFam" id="1.20.58.60:FF:000018">
    <property type="entry name" value="Spectrin beta chain"/>
    <property type="match status" value="1"/>
</dbReference>
<dbReference type="PROSITE" id="PS50003">
    <property type="entry name" value="PH_DOMAIN"/>
    <property type="match status" value="1"/>
</dbReference>
<feature type="domain" description="PH" evidence="20">
    <location>
        <begin position="2257"/>
        <end position="2367"/>
    </location>
</feature>
<feature type="region of interest" description="Disordered" evidence="18">
    <location>
        <begin position="2174"/>
        <end position="2232"/>
    </location>
</feature>
<comment type="similarity">
    <text evidence="3">Belongs to the spectrin family.</text>
</comment>
<dbReference type="GO" id="GO:0003779">
    <property type="term" value="F:actin binding"/>
    <property type="evidence" value="ECO:0007669"/>
    <property type="project" value="UniProtKB-KW"/>
</dbReference>
<dbReference type="FunFam" id="1.20.58.60:FF:000172">
    <property type="entry name" value="Spectrin beta chain"/>
    <property type="match status" value="1"/>
</dbReference>
<dbReference type="InterPro" id="IPR036872">
    <property type="entry name" value="CH_dom_sf"/>
</dbReference>
<feature type="transmembrane region" description="Helical" evidence="19">
    <location>
        <begin position="3173"/>
        <end position="3198"/>
    </location>
</feature>
<feature type="binding site" evidence="14">
    <location>
        <position position="2655"/>
    </location>
    <ligand>
        <name>Na(+)</name>
        <dbReference type="ChEBI" id="CHEBI:29101"/>
        <label>1</label>
    </ligand>
</feature>
<organism evidence="22 23">
    <name type="scientific">Trichinella pseudospiralis</name>
    <name type="common">Parasitic roundworm</name>
    <dbReference type="NCBI Taxonomy" id="6337"/>
    <lineage>
        <taxon>Eukaryota</taxon>
        <taxon>Metazoa</taxon>
        <taxon>Ecdysozoa</taxon>
        <taxon>Nematoda</taxon>
        <taxon>Enoplea</taxon>
        <taxon>Dorylaimia</taxon>
        <taxon>Trichinellida</taxon>
        <taxon>Trichinellidae</taxon>
        <taxon>Trichinella</taxon>
    </lineage>
</organism>
<evidence type="ECO:0000256" key="11">
    <source>
        <dbReference type="ARBA" id="ARBA00023136"/>
    </source>
</evidence>
<dbReference type="SMART" id="SM00033">
    <property type="entry name" value="CH"/>
    <property type="match status" value="2"/>
</dbReference>
<dbReference type="FunFam" id="2.30.29.30:FF:000024">
    <property type="entry name" value="Spectrin beta chain"/>
    <property type="match status" value="1"/>
</dbReference>
<keyword evidence="12" id="KW-0009">Actin-binding</keyword>
<keyword evidence="8" id="KW-0677">Repeat</keyword>
<dbReference type="GO" id="GO:0016192">
    <property type="term" value="P:vesicle-mediated transport"/>
    <property type="evidence" value="ECO:0007669"/>
    <property type="project" value="UniProtKB-ARBA"/>
</dbReference>
<feature type="transmembrane region" description="Helical" evidence="19">
    <location>
        <begin position="2833"/>
        <end position="2851"/>
    </location>
</feature>
<keyword evidence="5" id="KW-0117">Actin capping</keyword>
<evidence type="ECO:0000313" key="22">
    <source>
        <dbReference type="EMBL" id="KRZ38767.1"/>
    </source>
</evidence>
<dbReference type="InterPro" id="IPR001589">
    <property type="entry name" value="Actinin_actin-bd_CS"/>
</dbReference>
<keyword evidence="10 19" id="KW-1133">Transmembrane helix</keyword>
<feature type="transmembrane region" description="Helical" evidence="19">
    <location>
        <begin position="2700"/>
        <end position="2720"/>
    </location>
</feature>
<evidence type="ECO:0000256" key="3">
    <source>
        <dbReference type="ARBA" id="ARBA00006826"/>
    </source>
</evidence>
<dbReference type="FunFam" id="1.20.58.60:FF:000033">
    <property type="entry name" value="Spectrin beta chain"/>
    <property type="match status" value="1"/>
</dbReference>
<dbReference type="EMBL" id="JYDV01000042">
    <property type="protein sequence ID" value="KRZ38767.1"/>
    <property type="molecule type" value="Genomic_DNA"/>
</dbReference>
<feature type="coiled-coil region" evidence="17">
    <location>
        <begin position="1040"/>
        <end position="1081"/>
    </location>
</feature>
<feature type="disulfide bond" evidence="15">
    <location>
        <begin position="2754"/>
        <end position="2763"/>
    </location>
</feature>
<keyword evidence="9 16" id="KW-0769">Symport</keyword>
<dbReference type="FunFam" id="1.20.58.60:FF:000072">
    <property type="entry name" value="Spectrin beta chain"/>
    <property type="match status" value="1"/>
</dbReference>
<comment type="subcellular location">
    <subcellularLocation>
        <location evidence="2">Cytoplasm</location>
        <location evidence="2">Cytoskeleton</location>
    </subcellularLocation>
    <subcellularLocation>
        <location evidence="1">Membrane</location>
        <topology evidence="1">Multi-pass membrane protein</topology>
    </subcellularLocation>
</comment>
<dbReference type="GO" id="GO:0005856">
    <property type="term" value="C:cytoskeleton"/>
    <property type="evidence" value="ECO:0007669"/>
    <property type="project" value="UniProtKB-SubCell"/>
</dbReference>
<evidence type="ECO:0000256" key="10">
    <source>
        <dbReference type="ARBA" id="ARBA00022989"/>
    </source>
</evidence>
<dbReference type="SUPFAM" id="SSF161070">
    <property type="entry name" value="SNF-like"/>
    <property type="match status" value="1"/>
</dbReference>
<gene>
    <name evidence="22" type="primary">beta-Spec</name>
    <name evidence="22" type="ORF">T4C_4893</name>
</gene>
<feature type="binding site" evidence="14">
    <location>
        <position position="2916"/>
    </location>
    <ligand>
        <name>Na(+)</name>
        <dbReference type="ChEBI" id="CHEBI:29101"/>
        <label>1</label>
    </ligand>
</feature>
<dbReference type="FunFam" id="1.20.58.60:FF:000011">
    <property type="entry name" value="Spectrin beta chain"/>
    <property type="match status" value="1"/>
</dbReference>
<dbReference type="SMART" id="SM00233">
    <property type="entry name" value="PH"/>
    <property type="match status" value="1"/>
</dbReference>
<feature type="binding site" evidence="14">
    <location>
        <position position="2651"/>
    </location>
    <ligand>
        <name>Na(+)</name>
        <dbReference type="ChEBI" id="CHEBI:29101"/>
        <label>1</label>
    </ligand>
</feature>
<dbReference type="FunFam" id="1.20.58.60:FF:000019">
    <property type="entry name" value="Spectrin beta chain"/>
    <property type="match status" value="1"/>
</dbReference>
<dbReference type="InterPro" id="IPR002017">
    <property type="entry name" value="Spectrin_repeat"/>
</dbReference>
<dbReference type="InterPro" id="IPR011993">
    <property type="entry name" value="PH-like_dom_sf"/>
</dbReference>
<dbReference type="NCBIfam" id="NF037979">
    <property type="entry name" value="Na_transp"/>
    <property type="match status" value="1"/>
</dbReference>
<feature type="compositionally biased region" description="Low complexity" evidence="18">
    <location>
        <begin position="2187"/>
        <end position="2197"/>
    </location>
</feature>
<comment type="similarity">
    <text evidence="16">Belongs to the sodium:neurotransmitter symporter (SNF) (TC 2.A.22) family.</text>
</comment>
<feature type="binding site" evidence="14">
    <location>
        <position position="3016"/>
    </location>
    <ligand>
        <name>Na(+)</name>
        <dbReference type="ChEBI" id="CHEBI:29101"/>
        <label>1</label>
    </ligand>
</feature>
<feature type="transmembrane region" description="Helical" evidence="19">
    <location>
        <begin position="2727"/>
        <end position="2743"/>
    </location>
</feature>
<accession>A0A0V1JUX1</accession>
<feature type="transmembrane region" description="Helical" evidence="19">
    <location>
        <begin position="2942"/>
        <end position="2966"/>
    </location>
</feature>
<dbReference type="Pfam" id="PF00209">
    <property type="entry name" value="SNF"/>
    <property type="match status" value="1"/>
</dbReference>
<dbReference type="InterPro" id="IPR001849">
    <property type="entry name" value="PH_domain"/>
</dbReference>
<name>A0A0V1JUX1_TRIPS</name>
<dbReference type="CDD" id="cd21248">
    <property type="entry name" value="CH_SPTB_like_rpt2"/>
    <property type="match status" value="1"/>
</dbReference>
<evidence type="ECO:0000256" key="16">
    <source>
        <dbReference type="RuleBase" id="RU003732"/>
    </source>
</evidence>
<feature type="domain" description="Calponin-homology (CH)" evidence="21">
    <location>
        <begin position="99"/>
        <end position="203"/>
    </location>
</feature>
<dbReference type="InterPro" id="IPR018159">
    <property type="entry name" value="Spectrin/alpha-actinin"/>
</dbReference>
<evidence type="ECO:0000256" key="5">
    <source>
        <dbReference type="ARBA" id="ARBA00022467"/>
    </source>
</evidence>
<dbReference type="InterPro" id="IPR001715">
    <property type="entry name" value="CH_dom"/>
</dbReference>
<dbReference type="SUPFAM" id="SSF50729">
    <property type="entry name" value="PH domain-like"/>
    <property type="match status" value="1"/>
</dbReference>
<dbReference type="Gene3D" id="1.10.418.10">
    <property type="entry name" value="Calponin-like domain"/>
    <property type="match status" value="2"/>
</dbReference>
<evidence type="ECO:0000256" key="18">
    <source>
        <dbReference type="SAM" id="MobiDB-lite"/>
    </source>
</evidence>
<dbReference type="PROSITE" id="PS50021">
    <property type="entry name" value="CH"/>
    <property type="match status" value="2"/>
</dbReference>
<dbReference type="Proteomes" id="UP000054826">
    <property type="component" value="Unassembled WGS sequence"/>
</dbReference>
<keyword evidence="17" id="KW-0175">Coiled coil</keyword>
<dbReference type="Pfam" id="PF00169">
    <property type="entry name" value="PH"/>
    <property type="match status" value="1"/>
</dbReference>
<dbReference type="InterPro" id="IPR037272">
    <property type="entry name" value="SNS_sf"/>
</dbReference>
<dbReference type="CDD" id="cd00176">
    <property type="entry name" value="SPEC"/>
    <property type="match status" value="8"/>
</dbReference>
<evidence type="ECO:0000259" key="21">
    <source>
        <dbReference type="PROSITE" id="PS50021"/>
    </source>
</evidence>
<dbReference type="FunFam" id="1.20.58.60:FF:000028">
    <property type="entry name" value="Spectrin beta chain"/>
    <property type="match status" value="1"/>
</dbReference>
<evidence type="ECO:0000256" key="12">
    <source>
        <dbReference type="ARBA" id="ARBA00023203"/>
    </source>
</evidence>
<evidence type="ECO:0000256" key="9">
    <source>
        <dbReference type="ARBA" id="ARBA00022847"/>
    </source>
</evidence>
<dbReference type="GO" id="GO:0015293">
    <property type="term" value="F:symporter activity"/>
    <property type="evidence" value="ECO:0007669"/>
    <property type="project" value="UniProtKB-KW"/>
</dbReference>
<sequence>LKSNMTTDIAIRPDYVDEHIFEDYDENSSARLFERSRIKALAAIMNKPCEYLHINNAHDSRAADDSRDNDSSLLLLSEEDLDLYTMDKIVKMLKDERENVQKKTFTKWVNSHLERAQCRIQDLYTDLRDGKMLIKLLEILSGERLPKPTKGKMRIHCLENVDKALQFLRLQHVHLENMGSHDIVDGNPRLSLGLIWTIILRFQIQGIELFDTESQETRSAREALLLWCQMKTAGYPNVNVRNFTTSWRDGLAFNALIHKHRPDLISFEKLQRSNALHNLKNAFEVAENQLGITSLLDAEDVNVEMPDEKSIITYLVSYYHYFNKLRQETIQGRRIGKVVSELMENDVMIEEYERLSSDLLQWIKKTIEKLNDRVFVNSLVGVQKQLTTFNNYRTEEKPPKFVSKGNLEVLLFTLQSRMRANNQKPYLPREGRMISDINKAWENLEKAEHERELALKEELIRQEKLEQLAARFDRKAGMRETWLAENQRLVSQDNFGADLPSVEAATKKHEAIETDIYAYEERVQAVIAVAQDLEAENYNDIARINARKDNVLQLWNFLLELLMARRVRLELSMVIQKIFQDMIHVLGWMEELKARMLSDDYGKHLMGVEDLIQKHQLVEADVNIVGDRLKLVCQQAEKFTHPDGPDGSGYQPVEPALVQERIQMLEAAYKELLAMVEQRRRRLEDSKRLCQFFLDAEELEQGFKELEQVLSSPDVGHDVVSVNLLLAKHKSVEDQIASLERNKNVVIDTGRGLIGENLPGSSDIQAQIDHIEEMWQALQTLANLRKQRLLGAVDYYQLFSDIDDNEAWLLDSLRILSSEDVGKDEPSVQHLIKQHDGVTEELQNGRNLLDQLYTQADQLPEAARAGPDVADRLKQIESRYAEVIELGTMRKQRLLDALTLYKLFNDTDNLEAWIDEKAKLLESLKPADDLEEVEIMRHRFETLEQDLNNQSAKVLTVNKLSRQLLHVEHPNSDAILQRQNRLNARWAQLQDMVRRKRLELDQAHRLQTFRIDCQETVTWIQDKTRVLEDTEELKDDLSGIMKLQRRLSMMERDLGAIQAKLDNLEQQAVRLQQERPEEVEAIRENIARIQYVWDRLTGKVREYEAKLDEAGDLQRFLRDLDHFQGWLSSVMRQVASEDEPQSLAEAEQLLSQHSVIREEIDGYAEDYAKMRMMGDRVTQDQTDPQYLLLRQRLDGLQEGWQELHRMWDNRQAMLSQALNLQMFLRDAKQAELLLNQQENYLAKDEAPTSLEQAETMLKRHGDFLTTMEAGDEKIRAVVVFGNQLCEDGHFAADRIHKKVSNVHERRELNREKANSMTERLREHVALQQFLSDCEELRRWIEEKMIRAQDETYRDAKTVHSKFMRHQAFEAEIQSNKERLQRLQEACVRLIAEKPQLDAFVDPHVAELTAQFDELESKTKEKGQRLFDANREAIYVQACEDMTEWVEAMEKQMGTEDVAQDLATVNVEIQKQQLIESEMLKRVQQVCQLQAMEPQLEELRPEEFDAIKTHRLTVQEKFSKLQAPLEQRRQLLERKKEAFQFLRDVEDEKLWIADRRPMARSPMLGDTLFDCHRLQKQNQSLKNEIENHQPWIQRICDNGRKLIASGHENAPDFEAKIKELLEALEELKKDVEKRRERLAESEKAHRYIYDANEAEVWMSEQELYMMTDDRGRDEFTTENLIKKHERQRQDVEQFADTIRDLADRAQKLIAEHAPMSDTIAIRQAQIDKSYAGLQDLSRERRHRLGETLQLFNLHRQIEDILQWIAEREVVAGSQDAGQDYEHVQMLQERFRQFAKDTETIGTERVSNANEECDQLMAVHHPDAPTVALWKDNLNEAWENLLELMQTRAQMLDASCQLHKFFHDCRDTLSRILEKSHSMPEDLGRDASSVSALQRKHQNFLTDLLSLESQVKQVQADARSLQASYAGDRALEIQAREGEVLNAWRLLQANCEGRRTKLLDTSDLFRFMQMVRDLLLWMEEVKREMNTQERPKDVSGVELLMNNHQSLKAEIDAREENFSSCIALGRDLLSRKHYASSEIEKKLIKLTTERAEMMRRWEDRWEYLQLILEVYQFARDAAVADAWLLAQEPYLLSKEYGRTLEEVVKLIKKHEAFEKSTIAQEERFQALEKLTTLELRAQEYLMWLRMGNRLALADMAQCGLRFMEVMESEMFELKELQRRQDEQERLRRTGSPRTSTPTRSPEKLETTFPAESGARTETTLGVDEERRRQLHSSESPGWRISLSRSKYFDANDSVGTESAEGFEGHLIRKHTWETLDRKASIRSWDKLYCVIRGNQLEFYKDHKHREDGELYRGETPINLIGWNVEIASSYTKRRNVLSLRSPTGFEYLLQARDEDDMLRWLHQLRTAIGILETSTSSSGKASTLPAAQQPSAKKRFFGTCLHLFDHYTTIPLGRLKEIFFLQFHCAVLGLISSFAKCSAASESPITGRSLAMTDKQYNLLKKSWLALSSRHEAMAAVIYNVEDSEGEWFRSLGLTSPQESDHFKRTLTTLGRMYAFFLDYCITLIFKKPQKVADVCEYVGALHAWKKNILFDARLLLLLKNATVRYFVHLASNKQKESRFYVWNVFLNFIFFEVRDGFNTACRDNLKPTAKLLALQDSISSMKDEQAKKTVVNEKDKWASATEFMLSCLGYAVGLGNIWRFPYLCGRNGGAAFFLIFIFIIIIAGTPMAYLELGLGQYSSLASHQLFQALCPLFSGLGYVMVLTSFMIALYYNVILCWAIYYFAASFSPELPWNHCNNSWNTDTCFDKPVYESCVKEQQIYWRGRCHNESDLAIGIQNASDFAYYWNTAVRSNPSQDRAVLQISDGIDNIGSLNGNLSICLLAAWVMVFAILIKGIKSAGKVIYVLATVPYILLIVLLIRGLLLTNSLKGIEFFLIPDFSRLTSSEVWGDAAIQVFFSMSIGAGGLSTLASYNPTNNNILRDTVVITIGNIFTSLLSGLVVFSILGYISGQLDTSVEQIAESGPGLLFVAYPYALSSLPVSQLWSSLFFFTVILMAIDTQIHSKINNPHVQQIVQVQVVITAIIDQWPFLREPCWKLTVVALVCAVSYLIGLVMVTNGGPYILNLLDTYAGGWPLLLQCLIEVIIVAYIFGVEKYAALYKRMLGEAPSLFWKILGYPASGFYKLSWAFLTPACLIGVLIFNFLQYSATTYGNYVYPLWAEIVGWVIAFSTLLPVVLVALYKLILLFTSSTWIDAKCKFHKYLQATEKWHQNFTKQEYIDEHENTCSEIISGAPSYQNLTISS</sequence>
<proteinExistence type="inferred from homology"/>
<dbReference type="PROSITE" id="PS00019">
    <property type="entry name" value="ACTININ_1"/>
    <property type="match status" value="1"/>
</dbReference>
<feature type="transmembrane region" description="Helical" evidence="19">
    <location>
        <begin position="2986"/>
        <end position="3015"/>
    </location>
</feature>
<keyword evidence="6" id="KW-0963">Cytoplasm</keyword>
<comment type="caution">
    <text evidence="22">The sequence shown here is derived from an EMBL/GenBank/DDBJ whole genome shotgun (WGS) entry which is preliminary data.</text>
</comment>